<dbReference type="EMBL" id="SWBR01000008">
    <property type="protein sequence ID" value="TKC04528.1"/>
    <property type="molecule type" value="Genomic_DNA"/>
</dbReference>
<dbReference type="AlphaFoldDB" id="A0A4U1CCM3"/>
<sequence length="144" mass="16241">MIKKSKIVLVLIIVLVVLAFSLIIHLLESRSSLDIHNLDPKKVKSIKVYDRGLVGSDSLIFIDKENVLNIAETIVRSPRVKYSDISFRESNGLCEIELNIEENNSITITMSNTTKTGGILSSGDHCYRNDRLLMIILTKLRTKK</sequence>
<keyword evidence="1" id="KW-0812">Transmembrane</keyword>
<evidence type="ECO:0000256" key="1">
    <source>
        <dbReference type="SAM" id="Phobius"/>
    </source>
</evidence>
<organism evidence="2 3">
    <name type="scientific">Pedobacter polaris</name>
    <dbReference type="NCBI Taxonomy" id="2571273"/>
    <lineage>
        <taxon>Bacteria</taxon>
        <taxon>Pseudomonadati</taxon>
        <taxon>Bacteroidota</taxon>
        <taxon>Sphingobacteriia</taxon>
        <taxon>Sphingobacteriales</taxon>
        <taxon>Sphingobacteriaceae</taxon>
        <taxon>Pedobacter</taxon>
    </lineage>
</organism>
<keyword evidence="1" id="KW-1133">Transmembrane helix</keyword>
<comment type="caution">
    <text evidence="2">The sequence shown here is derived from an EMBL/GenBank/DDBJ whole genome shotgun (WGS) entry which is preliminary data.</text>
</comment>
<evidence type="ECO:0000313" key="2">
    <source>
        <dbReference type="EMBL" id="TKC04528.1"/>
    </source>
</evidence>
<name>A0A4U1CCM3_9SPHI</name>
<feature type="transmembrane region" description="Helical" evidence="1">
    <location>
        <begin position="7"/>
        <end position="27"/>
    </location>
</feature>
<reference evidence="2 3" key="1">
    <citation type="submission" date="2019-04" db="EMBL/GenBank/DDBJ databases">
        <title>Pedobacter sp. RP-3-22 sp. nov., isolated from Arctic soil.</title>
        <authorList>
            <person name="Dahal R.H."/>
            <person name="Kim D.-U."/>
        </authorList>
    </citation>
    <scope>NUCLEOTIDE SEQUENCE [LARGE SCALE GENOMIC DNA]</scope>
    <source>
        <strain evidence="2 3">RP-3-22</strain>
    </source>
</reference>
<keyword evidence="3" id="KW-1185">Reference proteome</keyword>
<protein>
    <submittedName>
        <fullName evidence="2">Uncharacterized protein</fullName>
    </submittedName>
</protein>
<accession>A0A4U1CCM3</accession>
<dbReference type="OrthoDB" id="795471at2"/>
<evidence type="ECO:0000313" key="3">
    <source>
        <dbReference type="Proteomes" id="UP000309488"/>
    </source>
</evidence>
<gene>
    <name evidence="2" type="ORF">FA048_19500</name>
</gene>
<keyword evidence="1" id="KW-0472">Membrane</keyword>
<dbReference type="RefSeq" id="WP_136844331.1">
    <property type="nucleotide sequence ID" value="NZ_SWBR01000008.1"/>
</dbReference>
<proteinExistence type="predicted"/>
<dbReference type="Proteomes" id="UP000309488">
    <property type="component" value="Unassembled WGS sequence"/>
</dbReference>